<dbReference type="InterPro" id="IPR009875">
    <property type="entry name" value="PilZ_domain"/>
</dbReference>
<gene>
    <name evidence="2" type="ORF">KCJAJFAP_00304</name>
</gene>
<accession>A0A5K1J0S1</accession>
<dbReference type="Proteomes" id="UP000361836">
    <property type="component" value="Unassembled WGS sequence"/>
</dbReference>
<sequence>MAEQQITSGTKLQVAFDVPMGQKTDFNMLATYKEDLDEAYFLMSAPMLAGKPLLMDENQKLLLQYKVGEETFVLAGYPEAVEKKGIRTYWKMRKVAEQRTFVKRRDERFKVAMRLTYQRDNAPTPEPEDAMTIDVSAGGLAVYLNDYPDVGEALAVQMPSIRLQGERHELPEQLGIVCWVRRAPKGSLYRNVCGLQFRYADDMERELVKEYVGYIRAKYKL</sequence>
<evidence type="ECO:0000259" key="1">
    <source>
        <dbReference type="Pfam" id="PF07238"/>
    </source>
</evidence>
<protein>
    <submittedName>
        <fullName evidence="2">PilZ domain protein</fullName>
    </submittedName>
</protein>
<proteinExistence type="predicted"/>
<dbReference type="GO" id="GO:0035438">
    <property type="term" value="F:cyclic-di-GMP binding"/>
    <property type="evidence" value="ECO:0007669"/>
    <property type="project" value="InterPro"/>
</dbReference>
<dbReference type="AlphaFoldDB" id="A0A5K1J0S1"/>
<name>A0A5K1J0S1_9ACTN</name>
<evidence type="ECO:0000313" key="3">
    <source>
        <dbReference type="Proteomes" id="UP000361836"/>
    </source>
</evidence>
<evidence type="ECO:0000313" key="2">
    <source>
        <dbReference type="EMBL" id="VWL95911.1"/>
    </source>
</evidence>
<reference evidence="2 3" key="1">
    <citation type="submission" date="2019-10" db="EMBL/GenBank/DDBJ databases">
        <authorList>
            <person name="Wolf R A."/>
        </authorList>
    </citation>
    <scope>NUCLEOTIDE SEQUENCE [LARGE SCALE GENOMIC DNA]</scope>
    <source>
        <strain evidence="2">Collinsella_aerofaciens_MC2</strain>
    </source>
</reference>
<dbReference type="Gene3D" id="2.40.10.220">
    <property type="entry name" value="predicted glycosyltransferase like domains"/>
    <property type="match status" value="1"/>
</dbReference>
<dbReference type="EMBL" id="CABWIE010000019">
    <property type="protein sequence ID" value="VWL95911.1"/>
    <property type="molecule type" value="Genomic_DNA"/>
</dbReference>
<feature type="domain" description="PilZ" evidence="1">
    <location>
        <begin position="103"/>
        <end position="212"/>
    </location>
</feature>
<dbReference type="RefSeq" id="WP_187324752.1">
    <property type="nucleotide sequence ID" value="NZ_CAAKNU010000032.1"/>
</dbReference>
<dbReference type="Pfam" id="PF07238">
    <property type="entry name" value="PilZ"/>
    <property type="match status" value="1"/>
</dbReference>
<keyword evidence="3" id="KW-1185">Reference proteome</keyword>
<organism evidence="2 3">
    <name type="scientific">Collinsella aerofaciens</name>
    <dbReference type="NCBI Taxonomy" id="74426"/>
    <lineage>
        <taxon>Bacteria</taxon>
        <taxon>Bacillati</taxon>
        <taxon>Actinomycetota</taxon>
        <taxon>Coriobacteriia</taxon>
        <taxon>Coriobacteriales</taxon>
        <taxon>Coriobacteriaceae</taxon>
        <taxon>Collinsella</taxon>
    </lineage>
</organism>